<reference evidence="2" key="1">
    <citation type="journal article" date="2015" name="Nature">
        <title>Complex archaea that bridge the gap between prokaryotes and eukaryotes.</title>
        <authorList>
            <person name="Spang A."/>
            <person name="Saw J.H."/>
            <person name="Jorgensen S.L."/>
            <person name="Zaremba-Niedzwiedzka K."/>
            <person name="Martijn J."/>
            <person name="Lind A.E."/>
            <person name="van Eijk R."/>
            <person name="Schleper C."/>
            <person name="Guy L."/>
            <person name="Ettema T.J."/>
        </authorList>
    </citation>
    <scope>NUCLEOTIDE SEQUENCE</scope>
</reference>
<gene>
    <name evidence="2" type="ORF">LCGC14_0733490</name>
</gene>
<evidence type="ECO:0000256" key="1">
    <source>
        <dbReference type="SAM" id="Phobius"/>
    </source>
</evidence>
<feature type="transmembrane region" description="Helical" evidence="1">
    <location>
        <begin position="532"/>
        <end position="555"/>
    </location>
</feature>
<keyword evidence="1" id="KW-0472">Membrane</keyword>
<dbReference type="EMBL" id="LAZR01001706">
    <property type="protein sequence ID" value="KKN40422.1"/>
    <property type="molecule type" value="Genomic_DNA"/>
</dbReference>
<feature type="transmembrane region" description="Helical" evidence="1">
    <location>
        <begin position="7"/>
        <end position="31"/>
    </location>
</feature>
<keyword evidence="1" id="KW-1133">Transmembrane helix</keyword>
<evidence type="ECO:0008006" key="3">
    <source>
        <dbReference type="Google" id="ProtNLM"/>
    </source>
</evidence>
<evidence type="ECO:0000313" key="2">
    <source>
        <dbReference type="EMBL" id="KKN40422.1"/>
    </source>
</evidence>
<comment type="caution">
    <text evidence="2">The sequence shown here is derived from an EMBL/GenBank/DDBJ whole genome shotgun (WGS) entry which is preliminary data.</text>
</comment>
<protein>
    <recommendedName>
        <fullName evidence="3">Carboxypeptidase regulatory-like domain-containing protein</fullName>
    </recommendedName>
</protein>
<name>A0A0F9QTT5_9ZZZZ</name>
<dbReference type="AlphaFoldDB" id="A0A0F9QTT5"/>
<organism evidence="2">
    <name type="scientific">marine sediment metagenome</name>
    <dbReference type="NCBI Taxonomy" id="412755"/>
    <lineage>
        <taxon>unclassified sequences</taxon>
        <taxon>metagenomes</taxon>
        <taxon>ecological metagenomes</taxon>
    </lineage>
</organism>
<accession>A0A0F9QTT5</accession>
<sequence>MSKRNQIYSIVSIRTLLIVLLIGSFAVPLLIGNLKTNYKIEYSPPENTPGSSEFTKDNYSAILTTDDYGLGTVSIDDMHFNEFRLGIVNHSINYPLLDNDLFSGALNMSVTRIEFIETLNPAIHDNLNRTNNDNTITVKLNESISVLYKNPQEGYLIYFSHFSGAKLLKFYVDNGTSIINLTKGIDYTIDDIYFIVFDYEQYFQQGPTFNFTMHLIWEYKLLLEGWEILQTDEAPLIMNENEQNFTSSFAYIFYLLGYIVLPDLSGTILIDYINVALTISPLDKELFSYQELNINFIDKNINDYLNPDKSLSFGISDLLIPNRGFIIFNFTISFGLKFEEPVGYSWGIDRLVAKRNIRERIYFISMVTGPPHIFLKNVVLYETAIPIDQVVEVSSLFNREVLFFDANASVPRHYGLKVDIPYLIVGETCPISIKYLATQTLTIVVTDTIKMPLVGANVEILYFGAMYGTYISNKSVQPINPGRTDENGQVVLYDVPRGNYTVRIIWQGKLVKETTVNTDKEVNYVFTRVPHFPLWILIFGITTVITTAVGLMYYLKNKKLR</sequence>
<keyword evidence="1" id="KW-0812">Transmembrane</keyword>
<proteinExistence type="predicted"/>